<dbReference type="WBParaSite" id="Pan_g20955.t1">
    <property type="protein sequence ID" value="Pan_g20955.t1"/>
    <property type="gene ID" value="Pan_g20955"/>
</dbReference>
<reference evidence="3" key="2">
    <citation type="submission" date="2020-10" db="UniProtKB">
        <authorList>
            <consortium name="WormBaseParasite"/>
        </authorList>
    </citation>
    <scope>IDENTIFICATION</scope>
</reference>
<reference evidence="2" key="1">
    <citation type="journal article" date="2013" name="Genetics">
        <title>The draft genome and transcriptome of Panagrellus redivivus are shaped by the harsh demands of a free-living lifestyle.</title>
        <authorList>
            <person name="Srinivasan J."/>
            <person name="Dillman A.R."/>
            <person name="Macchietto M.G."/>
            <person name="Heikkinen L."/>
            <person name="Lakso M."/>
            <person name="Fracchia K.M."/>
            <person name="Antoshechkin I."/>
            <person name="Mortazavi A."/>
            <person name="Wong G."/>
            <person name="Sternberg P.W."/>
        </authorList>
    </citation>
    <scope>NUCLEOTIDE SEQUENCE [LARGE SCALE GENOMIC DNA]</scope>
    <source>
        <strain evidence="2">MT8872</strain>
    </source>
</reference>
<organism evidence="2 3">
    <name type="scientific">Panagrellus redivivus</name>
    <name type="common">Microworm</name>
    <dbReference type="NCBI Taxonomy" id="6233"/>
    <lineage>
        <taxon>Eukaryota</taxon>
        <taxon>Metazoa</taxon>
        <taxon>Ecdysozoa</taxon>
        <taxon>Nematoda</taxon>
        <taxon>Chromadorea</taxon>
        <taxon>Rhabditida</taxon>
        <taxon>Tylenchina</taxon>
        <taxon>Panagrolaimomorpha</taxon>
        <taxon>Panagrolaimoidea</taxon>
        <taxon>Panagrolaimidae</taxon>
        <taxon>Panagrellus</taxon>
    </lineage>
</organism>
<accession>A0A7E4VHG6</accession>
<name>A0A7E4VHG6_PANRE</name>
<sequence length="140" mass="15875">MRRILFLITLVSVIVAVKGGKEWHARVKGELLCHGHPLEAWAKLKTAVYPTHELVSVFTKYGFFDVMSHASHGGWFWQKNYPGFLLRIKAECGCGGDDHFELPVVPEDFQHASEQDAENHPYDYGKIDLSDCSKRKDATT</sequence>
<evidence type="ECO:0000313" key="2">
    <source>
        <dbReference type="Proteomes" id="UP000492821"/>
    </source>
</evidence>
<dbReference type="AlphaFoldDB" id="A0A7E4VHG6"/>
<proteinExistence type="predicted"/>
<feature type="signal peptide" evidence="1">
    <location>
        <begin position="1"/>
        <end position="19"/>
    </location>
</feature>
<keyword evidence="1" id="KW-0732">Signal</keyword>
<protein>
    <submittedName>
        <fullName evidence="3">Transthyretin-like family protein</fullName>
    </submittedName>
</protein>
<feature type="chain" id="PRO_5028894202" evidence="1">
    <location>
        <begin position="20"/>
        <end position="140"/>
    </location>
</feature>
<keyword evidence="2" id="KW-1185">Reference proteome</keyword>
<evidence type="ECO:0000313" key="3">
    <source>
        <dbReference type="WBParaSite" id="Pan_g20955.t1"/>
    </source>
</evidence>
<evidence type="ECO:0000256" key="1">
    <source>
        <dbReference type="SAM" id="SignalP"/>
    </source>
</evidence>
<dbReference type="Proteomes" id="UP000492821">
    <property type="component" value="Unassembled WGS sequence"/>
</dbReference>